<organism evidence="3 4">
    <name type="scientific">Apolygus lucorum</name>
    <name type="common">Small green plant bug</name>
    <name type="synonym">Lygocoris lucorum</name>
    <dbReference type="NCBI Taxonomy" id="248454"/>
    <lineage>
        <taxon>Eukaryota</taxon>
        <taxon>Metazoa</taxon>
        <taxon>Ecdysozoa</taxon>
        <taxon>Arthropoda</taxon>
        <taxon>Hexapoda</taxon>
        <taxon>Insecta</taxon>
        <taxon>Pterygota</taxon>
        <taxon>Neoptera</taxon>
        <taxon>Paraneoptera</taxon>
        <taxon>Hemiptera</taxon>
        <taxon>Heteroptera</taxon>
        <taxon>Panheteroptera</taxon>
        <taxon>Cimicomorpha</taxon>
        <taxon>Miridae</taxon>
        <taxon>Mirini</taxon>
        <taxon>Apolygus</taxon>
    </lineage>
</organism>
<feature type="compositionally biased region" description="Basic and acidic residues" evidence="1">
    <location>
        <begin position="100"/>
        <end position="127"/>
    </location>
</feature>
<sequence>MIRYAFAMRKGILLQILIQCLPAVVYSSPVGGNRPGTYTLGPTASEHNGIVFNIQNNVNYQNCKAVIVEHKKSESECNLVIPGNELCVKFDCGSKSQRGSNDKKNKEKNDSGDQSKSENDHRYKEMSDVFDSGQETSDSSENKKGKGAWKSGNKFLDLIMASKDAIAALLKEKGDESGSSEEEDGKEDGEEDDEEEEGENDKCNRGKKKKRTQKIKGEKMKPNGTINWTSDKKGKKEEDDEDEPEETGDKKKRMLTHLLDRIVSYMKGKK</sequence>
<feature type="region of interest" description="Disordered" evidence="1">
    <location>
        <begin position="172"/>
        <end position="254"/>
    </location>
</feature>
<reference evidence="3" key="1">
    <citation type="journal article" date="2021" name="Mol. Ecol. Resour.">
        <title>Apolygus lucorum genome provides insights into omnivorousness and mesophyll feeding.</title>
        <authorList>
            <person name="Liu Y."/>
            <person name="Liu H."/>
            <person name="Wang H."/>
            <person name="Huang T."/>
            <person name="Liu B."/>
            <person name="Yang B."/>
            <person name="Yin L."/>
            <person name="Li B."/>
            <person name="Zhang Y."/>
            <person name="Zhang S."/>
            <person name="Jiang F."/>
            <person name="Zhang X."/>
            <person name="Ren Y."/>
            <person name="Wang B."/>
            <person name="Wang S."/>
            <person name="Lu Y."/>
            <person name="Wu K."/>
            <person name="Fan W."/>
            <person name="Wang G."/>
        </authorList>
    </citation>
    <scope>NUCLEOTIDE SEQUENCE</scope>
    <source>
        <strain evidence="3">12Hb</strain>
    </source>
</reference>
<evidence type="ECO:0000256" key="2">
    <source>
        <dbReference type="SAM" id="SignalP"/>
    </source>
</evidence>
<feature type="region of interest" description="Disordered" evidence="1">
    <location>
        <begin position="94"/>
        <end position="150"/>
    </location>
</feature>
<accession>A0A8S9XE66</accession>
<comment type="caution">
    <text evidence="3">The sequence shown here is derived from an EMBL/GenBank/DDBJ whole genome shotgun (WGS) entry which is preliminary data.</text>
</comment>
<evidence type="ECO:0000256" key="1">
    <source>
        <dbReference type="SAM" id="MobiDB-lite"/>
    </source>
</evidence>
<feature type="chain" id="PRO_5035773944" evidence="2">
    <location>
        <begin position="28"/>
        <end position="270"/>
    </location>
</feature>
<keyword evidence="2" id="KW-0732">Signal</keyword>
<protein>
    <submittedName>
        <fullName evidence="3">Uncharacterized protein</fullName>
    </submittedName>
</protein>
<gene>
    <name evidence="3" type="ORF">GE061_020060</name>
</gene>
<proteinExistence type="predicted"/>
<evidence type="ECO:0000313" key="4">
    <source>
        <dbReference type="Proteomes" id="UP000466442"/>
    </source>
</evidence>
<name>A0A8S9XE66_APOLU</name>
<feature type="compositionally biased region" description="Acidic residues" evidence="1">
    <location>
        <begin position="178"/>
        <end position="199"/>
    </location>
</feature>
<dbReference type="EMBL" id="WIXP02000009">
    <property type="protein sequence ID" value="KAF6205885.1"/>
    <property type="molecule type" value="Genomic_DNA"/>
</dbReference>
<feature type="compositionally biased region" description="Basic residues" evidence="1">
    <location>
        <begin position="205"/>
        <end position="214"/>
    </location>
</feature>
<dbReference type="Proteomes" id="UP000466442">
    <property type="component" value="Linkage Group LG9"/>
</dbReference>
<feature type="signal peptide" evidence="2">
    <location>
        <begin position="1"/>
        <end position="27"/>
    </location>
</feature>
<keyword evidence="4" id="KW-1185">Reference proteome</keyword>
<dbReference type="AlphaFoldDB" id="A0A8S9XE66"/>
<evidence type="ECO:0000313" key="3">
    <source>
        <dbReference type="EMBL" id="KAF6205885.1"/>
    </source>
</evidence>